<feature type="binding site" evidence="1">
    <location>
        <position position="116"/>
    </location>
    <ligand>
        <name>S-adenosyl-L-methionine</name>
        <dbReference type="ChEBI" id="CHEBI:59789"/>
    </ligand>
</feature>
<dbReference type="GO" id="GO:0036307">
    <property type="term" value="F:23S rRNA (adenine(2030)-N(6))-methyltransferase activity"/>
    <property type="evidence" value="ECO:0007669"/>
    <property type="project" value="UniProtKB-UniRule"/>
</dbReference>
<keyword evidence="1" id="KW-0698">rRNA processing</keyword>
<dbReference type="AlphaFoldDB" id="A0A8J2U5Q3"/>
<evidence type="ECO:0000256" key="1">
    <source>
        <dbReference type="HAMAP-Rule" id="MF_00934"/>
    </source>
</evidence>
<feature type="binding site" evidence="1">
    <location>
        <begin position="141"/>
        <end position="142"/>
    </location>
    <ligand>
        <name>S-adenosyl-L-methionine</name>
        <dbReference type="ChEBI" id="CHEBI:59789"/>
    </ligand>
</feature>
<dbReference type="InterPro" id="IPR007473">
    <property type="entry name" value="RlmJ"/>
</dbReference>
<protein>
    <recommendedName>
        <fullName evidence="1">Ribosomal RNA large subunit methyltransferase J</fullName>
        <ecNumber evidence="1">2.1.1.266</ecNumber>
    </recommendedName>
    <alternativeName>
        <fullName evidence="1">23S rRNA (adenine(2030)-N6)-methyltransferase</fullName>
    </alternativeName>
    <alternativeName>
        <fullName evidence="1">23S rRNA m6A2030 methyltransferase</fullName>
    </alternativeName>
</protein>
<name>A0A8J2U5Q3_9GAMM</name>
<dbReference type="GO" id="GO:0005829">
    <property type="term" value="C:cytosol"/>
    <property type="evidence" value="ECO:0007669"/>
    <property type="project" value="TreeGrafter"/>
</dbReference>
<dbReference type="OrthoDB" id="9791274at2"/>
<feature type="binding site" evidence="1">
    <location>
        <position position="42"/>
    </location>
    <ligand>
        <name>S-adenosyl-L-methionine</name>
        <dbReference type="ChEBI" id="CHEBI:59789"/>
    </ligand>
</feature>
<dbReference type="GO" id="GO:0070475">
    <property type="term" value="P:rRNA base methylation"/>
    <property type="evidence" value="ECO:0007669"/>
    <property type="project" value="UniProtKB-UniRule"/>
</dbReference>
<dbReference type="PANTHER" id="PTHR37426:SF1">
    <property type="entry name" value="RIBOSOMAL RNA LARGE SUBUNIT METHYLTRANSFERASE J"/>
    <property type="match status" value="1"/>
</dbReference>
<dbReference type="PANTHER" id="PTHR37426">
    <property type="entry name" value="RIBOSOMAL RNA LARGE SUBUNIT METHYLTRANSFERASE J"/>
    <property type="match status" value="1"/>
</dbReference>
<comment type="subunit">
    <text evidence="1">Monomer.</text>
</comment>
<accession>A0A8J2U5Q3</accession>
<keyword evidence="1 2" id="KW-0489">Methyltransferase</keyword>
<evidence type="ECO:0000313" key="2">
    <source>
        <dbReference type="EMBL" id="GGA80136.1"/>
    </source>
</evidence>
<keyword evidence="1" id="KW-0949">S-adenosyl-L-methionine</keyword>
<comment type="similarity">
    <text evidence="1">Belongs to the RlmJ family.</text>
</comment>
<feature type="site" description="Interaction with substrate rRNA" evidence="1">
    <location>
        <position position="4"/>
    </location>
</feature>
<comment type="catalytic activity">
    <reaction evidence="1">
        <text>adenosine(2030) in 23S rRNA + S-adenosyl-L-methionine = N(6)-methyladenosine(2030) in 23S rRNA + S-adenosyl-L-homocysteine + H(+)</text>
        <dbReference type="Rhea" id="RHEA:43736"/>
        <dbReference type="Rhea" id="RHEA-COMP:10668"/>
        <dbReference type="Rhea" id="RHEA-COMP:10669"/>
        <dbReference type="ChEBI" id="CHEBI:15378"/>
        <dbReference type="ChEBI" id="CHEBI:57856"/>
        <dbReference type="ChEBI" id="CHEBI:59789"/>
        <dbReference type="ChEBI" id="CHEBI:74411"/>
        <dbReference type="ChEBI" id="CHEBI:74449"/>
        <dbReference type="EC" id="2.1.1.266"/>
    </reaction>
</comment>
<dbReference type="SUPFAM" id="SSF53335">
    <property type="entry name" value="S-adenosyl-L-methionine-dependent methyltransferases"/>
    <property type="match status" value="1"/>
</dbReference>
<feature type="active site" description="Proton acceptor" evidence="1">
    <location>
        <position position="162"/>
    </location>
</feature>
<dbReference type="RefSeq" id="WP_087506414.1">
    <property type="nucleotide sequence ID" value="NZ_BMDX01000011.1"/>
</dbReference>
<proteinExistence type="inferred from homology"/>
<dbReference type="GO" id="GO:0003723">
    <property type="term" value="F:RNA binding"/>
    <property type="evidence" value="ECO:0007669"/>
    <property type="project" value="UniProtKB-UniRule"/>
</dbReference>
<comment type="function">
    <text evidence="1">Specifically methylates the adenine in position 2030 of 23S rRNA.</text>
</comment>
<comment type="caution">
    <text evidence="2">The sequence shown here is derived from an EMBL/GenBank/DDBJ whole genome shotgun (WGS) entry which is preliminary data.</text>
</comment>
<keyword evidence="1" id="KW-0808">Transferase</keyword>
<keyword evidence="1" id="KW-0694">RNA-binding</keyword>
<reference evidence="3" key="1">
    <citation type="journal article" date="2019" name="Int. J. Syst. Evol. Microbiol.">
        <title>The Global Catalogue of Microorganisms (GCM) 10K type strain sequencing project: providing services to taxonomists for standard genome sequencing and annotation.</title>
        <authorList>
            <consortium name="The Broad Institute Genomics Platform"/>
            <consortium name="The Broad Institute Genome Sequencing Center for Infectious Disease"/>
            <person name="Wu L."/>
            <person name="Ma J."/>
        </authorList>
    </citation>
    <scope>NUCLEOTIDE SEQUENCE [LARGE SCALE GENOMIC DNA]</scope>
    <source>
        <strain evidence="3">CGMCC 1.10130</strain>
    </source>
</reference>
<organism evidence="2 3">
    <name type="scientific">Neiella marina</name>
    <dbReference type="NCBI Taxonomy" id="508461"/>
    <lineage>
        <taxon>Bacteria</taxon>
        <taxon>Pseudomonadati</taxon>
        <taxon>Pseudomonadota</taxon>
        <taxon>Gammaproteobacteria</taxon>
        <taxon>Alteromonadales</taxon>
        <taxon>Echinimonadaceae</taxon>
        <taxon>Neiella</taxon>
    </lineage>
</organism>
<dbReference type="HAMAP" id="MF_00934">
    <property type="entry name" value="23SrRNA_methyltr_J"/>
    <property type="match status" value="1"/>
</dbReference>
<feature type="binding site" evidence="1">
    <location>
        <position position="162"/>
    </location>
    <ligand>
        <name>S-adenosyl-L-methionine</name>
        <dbReference type="ChEBI" id="CHEBI:59789"/>
    </ligand>
</feature>
<dbReference type="Gene3D" id="3.40.50.150">
    <property type="entry name" value="Vaccinia Virus protein VP39"/>
    <property type="match status" value="1"/>
</dbReference>
<evidence type="ECO:0000313" key="3">
    <source>
        <dbReference type="Proteomes" id="UP000619743"/>
    </source>
</evidence>
<dbReference type="EC" id="2.1.1.266" evidence="1"/>
<dbReference type="Pfam" id="PF04378">
    <property type="entry name" value="RsmJ"/>
    <property type="match status" value="1"/>
</dbReference>
<feature type="binding site" evidence="1">
    <location>
        <position position="98"/>
    </location>
    <ligand>
        <name>S-adenosyl-L-methionine</name>
        <dbReference type="ChEBI" id="CHEBI:59789"/>
    </ligand>
</feature>
<gene>
    <name evidence="2" type="primary">yhiR</name>
    <name evidence="1" type="synonym">rlmJ</name>
    <name evidence="2" type="ORF">GCM10011369_22630</name>
</gene>
<feature type="binding site" evidence="1">
    <location>
        <position position="19"/>
    </location>
    <ligand>
        <name>S-adenosyl-L-methionine</name>
        <dbReference type="ChEBI" id="CHEBI:59789"/>
    </ligand>
</feature>
<dbReference type="InterPro" id="IPR029063">
    <property type="entry name" value="SAM-dependent_MTases_sf"/>
</dbReference>
<sequence>MLSYRHSFHAGNFADVLKHIVLVEIIQYLQQKPKPLDYIDTHSGAGLYNLNADTANKLSEHLGGIGKLDANDYPEVSRYFELVQQCDPSGELSFYPGSPLLAKQMLRQDDKSWLTELHPKDYQHLLNNMGSDRRIRVSQEDGLKRLMGLLPPQSRRALVLIDPSYEIKTEYQQVFDAIAKGYKKFATGVYALWYPVVERARIDRLDQQFIDSGIRNIQRFELGVSADSDEKGMTSSGMYVVNPPWKLMATMEAILPRLAEAVSVDNSLHYRCQTLVAE</sequence>
<dbReference type="Proteomes" id="UP000619743">
    <property type="component" value="Unassembled WGS sequence"/>
</dbReference>
<keyword evidence="3" id="KW-1185">Reference proteome</keyword>
<dbReference type="EMBL" id="BMDX01000011">
    <property type="protein sequence ID" value="GGA80136.1"/>
    <property type="molecule type" value="Genomic_DNA"/>
</dbReference>